<evidence type="ECO:0000256" key="2">
    <source>
        <dbReference type="ARBA" id="ARBA00002968"/>
    </source>
</evidence>
<dbReference type="GO" id="GO:0008903">
    <property type="term" value="F:hydroxypyruvate isomerase activity"/>
    <property type="evidence" value="ECO:0007669"/>
    <property type="project" value="UniProtKB-EC"/>
</dbReference>
<feature type="active site" description="Proton donor/acceptor" evidence="8">
    <location>
        <position position="238"/>
    </location>
</feature>
<comment type="caution">
    <text evidence="10">The sequence shown here is derived from an EMBL/GenBank/DDBJ whole genome shotgun (WGS) entry which is preliminary data.</text>
</comment>
<evidence type="ECO:0000256" key="5">
    <source>
        <dbReference type="ARBA" id="ARBA00017985"/>
    </source>
</evidence>
<organism evidence="10 11">
    <name type="scientific">Symbiodinium natans</name>
    <dbReference type="NCBI Taxonomy" id="878477"/>
    <lineage>
        <taxon>Eukaryota</taxon>
        <taxon>Sar</taxon>
        <taxon>Alveolata</taxon>
        <taxon>Dinophyceae</taxon>
        <taxon>Suessiales</taxon>
        <taxon>Symbiodiniaceae</taxon>
        <taxon>Symbiodinium</taxon>
    </lineage>
</organism>
<dbReference type="SUPFAM" id="SSF51658">
    <property type="entry name" value="Xylose isomerase-like"/>
    <property type="match status" value="1"/>
</dbReference>
<keyword evidence="11" id="KW-1185">Reference proteome</keyword>
<evidence type="ECO:0000313" key="11">
    <source>
        <dbReference type="Proteomes" id="UP000604046"/>
    </source>
</evidence>
<dbReference type="InterPro" id="IPR026040">
    <property type="entry name" value="HyI-like"/>
</dbReference>
<evidence type="ECO:0000256" key="7">
    <source>
        <dbReference type="PIRNR" id="PIRNR006241"/>
    </source>
</evidence>
<comment type="similarity">
    <text evidence="3 7">Belongs to the hyi family.</text>
</comment>
<reference evidence="10" key="1">
    <citation type="submission" date="2021-02" db="EMBL/GenBank/DDBJ databases">
        <authorList>
            <person name="Dougan E. K."/>
            <person name="Rhodes N."/>
            <person name="Thang M."/>
            <person name="Chan C."/>
        </authorList>
    </citation>
    <scope>NUCLEOTIDE SEQUENCE</scope>
</reference>
<dbReference type="EMBL" id="CAJNDS010002584">
    <property type="protein sequence ID" value="CAE7534510.1"/>
    <property type="molecule type" value="Genomic_DNA"/>
</dbReference>
<dbReference type="PIRSF" id="PIRSF006241">
    <property type="entry name" value="HyI"/>
    <property type="match status" value="1"/>
</dbReference>
<evidence type="ECO:0000256" key="3">
    <source>
        <dbReference type="ARBA" id="ARBA00005962"/>
    </source>
</evidence>
<dbReference type="InterPro" id="IPR036237">
    <property type="entry name" value="Xyl_isomerase-like_sf"/>
</dbReference>
<dbReference type="PANTHER" id="PTHR43489:SF6">
    <property type="entry name" value="HYDROXYPYRUVATE ISOMERASE-RELATED"/>
    <property type="match status" value="1"/>
</dbReference>
<evidence type="ECO:0000256" key="4">
    <source>
        <dbReference type="ARBA" id="ARBA00012570"/>
    </source>
</evidence>
<feature type="domain" description="Xylose isomerase-like TIM barrel" evidence="9">
    <location>
        <begin position="13"/>
        <end position="254"/>
    </location>
</feature>
<evidence type="ECO:0000256" key="6">
    <source>
        <dbReference type="ARBA" id="ARBA00023235"/>
    </source>
</evidence>
<dbReference type="InterPro" id="IPR013022">
    <property type="entry name" value="Xyl_isomerase-like_TIM-brl"/>
</dbReference>
<gene>
    <name evidence="10" type="primary">hyi</name>
    <name evidence="10" type="ORF">SNAT2548_LOCUS29953</name>
</gene>
<sequence>MLFQEASFIDRLKRARAAGFAAVEMSTPELFNHPAQEVASALQKEGLECVLFNMPAGDWNAGERGLAALQRAEDFERSLEVTADYAARLKCPRVHCLAGLTSERDSSDAIYRQNLERAVRVLGSIGVEVVIEPINQRSMPGYHLSSLPHAAATIEAVSENLPPELRGSLKLLFDFFHCQIMHGDLTMNLRKYADLIGHVQVAGVPDRAEPDNRQEVNFPPLFQLLRHELAYTGHIGLEYHPRRSTEEGLGWLERLTE</sequence>
<comment type="catalytic activity">
    <reaction evidence="1 7">
        <text>3-hydroxypyruvate = 2-hydroxy-3-oxopropanoate</text>
        <dbReference type="Rhea" id="RHEA:11952"/>
        <dbReference type="ChEBI" id="CHEBI:17180"/>
        <dbReference type="ChEBI" id="CHEBI:57978"/>
        <dbReference type="EC" id="5.3.1.22"/>
    </reaction>
</comment>
<evidence type="ECO:0000256" key="8">
    <source>
        <dbReference type="PIRSR" id="PIRSR006241-50"/>
    </source>
</evidence>
<evidence type="ECO:0000256" key="1">
    <source>
        <dbReference type="ARBA" id="ARBA00000476"/>
    </source>
</evidence>
<evidence type="ECO:0000259" key="9">
    <source>
        <dbReference type="Pfam" id="PF01261"/>
    </source>
</evidence>
<dbReference type="InterPro" id="IPR050417">
    <property type="entry name" value="Sugar_Epim/Isomerase"/>
</dbReference>
<feature type="active site" description="Proton donor/acceptor" evidence="8">
    <location>
        <position position="132"/>
    </location>
</feature>
<dbReference type="Pfam" id="PF01261">
    <property type="entry name" value="AP_endonuc_2"/>
    <property type="match status" value="1"/>
</dbReference>
<dbReference type="GO" id="GO:0046487">
    <property type="term" value="P:glyoxylate metabolic process"/>
    <property type="evidence" value="ECO:0007669"/>
    <property type="project" value="TreeGrafter"/>
</dbReference>
<dbReference type="Gene3D" id="3.20.20.150">
    <property type="entry name" value="Divalent-metal-dependent TIM barrel enzymes"/>
    <property type="match status" value="1"/>
</dbReference>
<dbReference type="EC" id="5.3.1.22" evidence="4 7"/>
<accession>A0A812TGH3</accession>
<evidence type="ECO:0000313" key="10">
    <source>
        <dbReference type="EMBL" id="CAE7534510.1"/>
    </source>
</evidence>
<keyword evidence="6 7" id="KW-0413">Isomerase</keyword>
<proteinExistence type="inferred from homology"/>
<protein>
    <recommendedName>
        <fullName evidence="5 7">Putative hydroxypyruvate isomerase</fullName>
        <ecNumber evidence="4 7">5.3.1.22</ecNumber>
    </recommendedName>
</protein>
<dbReference type="OrthoDB" id="4214675at2759"/>
<comment type="function">
    <text evidence="2 7">Catalyzes the reversible isomerization between hydroxypyruvate and 2-hydroxy-3-oxopropanoate (also termed tartronate semialdehyde).</text>
</comment>
<name>A0A812TGH3_9DINO</name>
<dbReference type="Proteomes" id="UP000604046">
    <property type="component" value="Unassembled WGS sequence"/>
</dbReference>
<dbReference type="AlphaFoldDB" id="A0A812TGH3"/>
<dbReference type="PANTHER" id="PTHR43489">
    <property type="entry name" value="ISOMERASE"/>
    <property type="match status" value="1"/>
</dbReference>